<evidence type="ECO:0000256" key="1">
    <source>
        <dbReference type="ARBA" id="ARBA00012552"/>
    </source>
</evidence>
<dbReference type="EMBL" id="AZHW01000604">
    <property type="protein sequence ID" value="ETW97923.1"/>
    <property type="molecule type" value="Genomic_DNA"/>
</dbReference>
<dbReference type="GO" id="GO:0005524">
    <property type="term" value="F:ATP binding"/>
    <property type="evidence" value="ECO:0007669"/>
    <property type="project" value="UniProtKB-KW"/>
</dbReference>
<evidence type="ECO:0000256" key="6">
    <source>
        <dbReference type="ARBA" id="ARBA00022840"/>
    </source>
</evidence>
<feature type="domain" description="DEAD-box RNA helicase Q" evidence="16">
    <location>
        <begin position="56"/>
        <end position="84"/>
    </location>
</feature>
<feature type="region of interest" description="Disordered" evidence="13">
    <location>
        <begin position="492"/>
        <end position="538"/>
    </location>
</feature>
<dbReference type="AlphaFoldDB" id="W4LIJ4"/>
<dbReference type="GO" id="GO:0042255">
    <property type="term" value="P:ribosome assembly"/>
    <property type="evidence" value="ECO:0007669"/>
    <property type="project" value="UniProtKB-ARBA"/>
</dbReference>
<evidence type="ECO:0000256" key="9">
    <source>
        <dbReference type="ARBA" id="ARBA00047984"/>
    </source>
</evidence>
<dbReference type="GO" id="GO:0009266">
    <property type="term" value="P:response to temperature stimulus"/>
    <property type="evidence" value="ECO:0007669"/>
    <property type="project" value="UniProtKB-ARBA"/>
</dbReference>
<evidence type="ECO:0000259" key="16">
    <source>
        <dbReference type="PROSITE" id="PS51195"/>
    </source>
</evidence>
<evidence type="ECO:0000256" key="5">
    <source>
        <dbReference type="ARBA" id="ARBA00022806"/>
    </source>
</evidence>
<sequence>MSTALTPLNDAQVDDHIELSVEELQHVEPIANAPLLINDDLILDEVPVNEVPEAPCGWSELALQPPMVQAVTDLGYTAPTPIQDAVIPVMLDGRDVIGQAQTGTGKTAAFALPILQRLAPVSGPRASKIQALILAPTRELAIQVAKAFRTYGRHLTLRVLAIYGGQPYGPQIDRLRHGVDVVVGTPGRVLDLIQREDLDLSGVRTVVLDEADEMLSMGFIEDIEAILDETPSSRQTTLFSATMPLPIRQLADRYLQAPETLSVSPKQPATDTVEQQYYLVYEEDKLAALTRLFEMDEITSALIFTRTRVGTGELANELSLRGFPTEALSGHLSQSAREHVLNRFRKHQIKVLVATDVAARGLDIDGISHVFNYDPPQDPETYVHRIGRTGRAGKTGVAISLITPKERWYIRRLETFTKQRIMQAKLPTAEEIQAQREAALLERMMVWLRRGRYRRESEMVAELAESGFDLAEIAAAALKVARAEERQRPIAPVSEVRLREPDPRRGRDRRRDHRDHRDRRDSRRSRPDRMESSHEAGMVRLTLSAGKVHGVRPNDVVGTIAHHANIPGHTIGAIRIQEHHTLVDVPEEHVAQVLAKAGHYQIRRRAVTVECA</sequence>
<dbReference type="InterPro" id="IPR014014">
    <property type="entry name" value="RNA_helicase_DEAD_Q_motif"/>
</dbReference>
<organism evidence="17 18">
    <name type="scientific">Entotheonella factor</name>
    <dbReference type="NCBI Taxonomy" id="1429438"/>
    <lineage>
        <taxon>Bacteria</taxon>
        <taxon>Pseudomonadati</taxon>
        <taxon>Nitrospinota/Tectimicrobiota group</taxon>
        <taxon>Candidatus Tectimicrobiota</taxon>
        <taxon>Candidatus Entotheonellia</taxon>
        <taxon>Candidatus Entotheonellales</taxon>
        <taxon>Candidatus Entotheonellaceae</taxon>
        <taxon>Candidatus Entotheonella</taxon>
    </lineage>
</organism>
<evidence type="ECO:0000256" key="8">
    <source>
        <dbReference type="ARBA" id="ARBA00038437"/>
    </source>
</evidence>
<evidence type="ECO:0000256" key="4">
    <source>
        <dbReference type="ARBA" id="ARBA00022801"/>
    </source>
</evidence>
<evidence type="ECO:0000256" key="12">
    <source>
        <dbReference type="RuleBase" id="RU000492"/>
    </source>
</evidence>
<feature type="domain" description="Helicase C-terminal" evidence="15">
    <location>
        <begin position="272"/>
        <end position="440"/>
    </location>
</feature>
<comment type="catalytic activity">
    <reaction evidence="9">
        <text>ATP + H2O = ADP + phosphate + H(+)</text>
        <dbReference type="Rhea" id="RHEA:13065"/>
        <dbReference type="ChEBI" id="CHEBI:15377"/>
        <dbReference type="ChEBI" id="CHEBI:15378"/>
        <dbReference type="ChEBI" id="CHEBI:30616"/>
        <dbReference type="ChEBI" id="CHEBI:43474"/>
        <dbReference type="ChEBI" id="CHEBI:456216"/>
        <dbReference type="EC" id="3.6.4.13"/>
    </reaction>
</comment>
<dbReference type="PROSITE" id="PS51194">
    <property type="entry name" value="HELICASE_CTER"/>
    <property type="match status" value="1"/>
</dbReference>
<keyword evidence="3 12" id="KW-0547">Nucleotide-binding</keyword>
<feature type="short sequence motif" description="Q motif" evidence="11">
    <location>
        <begin position="56"/>
        <end position="84"/>
    </location>
</feature>
<proteinExistence type="inferred from homology"/>
<dbReference type="Gene3D" id="3.40.50.300">
    <property type="entry name" value="P-loop containing nucleotide triphosphate hydrolases"/>
    <property type="match status" value="2"/>
</dbReference>
<dbReference type="EC" id="3.6.4.13" evidence="1"/>
<keyword evidence="2" id="KW-0963">Cytoplasm</keyword>
<evidence type="ECO:0000256" key="3">
    <source>
        <dbReference type="ARBA" id="ARBA00022741"/>
    </source>
</evidence>
<feature type="compositionally biased region" description="Basic and acidic residues" evidence="13">
    <location>
        <begin position="518"/>
        <end position="534"/>
    </location>
</feature>
<dbReference type="InterPro" id="IPR005580">
    <property type="entry name" value="DbpA/CsdA_RNA-bd_dom"/>
</dbReference>
<name>W4LIJ4_ENTF1</name>
<evidence type="ECO:0000256" key="13">
    <source>
        <dbReference type="SAM" id="MobiDB-lite"/>
    </source>
</evidence>
<comment type="similarity">
    <text evidence="8 12">Belongs to the DEAD box helicase family.</text>
</comment>
<gene>
    <name evidence="17" type="ORF">ETSY1_20825</name>
</gene>
<feature type="compositionally biased region" description="Basic residues" evidence="13">
    <location>
        <begin position="506"/>
        <end position="517"/>
    </location>
</feature>
<reference evidence="17 18" key="1">
    <citation type="journal article" date="2014" name="Nature">
        <title>An environmental bacterial taxon with a large and distinct metabolic repertoire.</title>
        <authorList>
            <person name="Wilson M.C."/>
            <person name="Mori T."/>
            <person name="Ruckert C."/>
            <person name="Uria A.R."/>
            <person name="Helf M.J."/>
            <person name="Takada K."/>
            <person name="Gernert C."/>
            <person name="Steffens U.A."/>
            <person name="Heycke N."/>
            <person name="Schmitt S."/>
            <person name="Rinke C."/>
            <person name="Helfrich E.J."/>
            <person name="Brachmann A.O."/>
            <person name="Gurgui C."/>
            <person name="Wakimoto T."/>
            <person name="Kracht M."/>
            <person name="Crusemann M."/>
            <person name="Hentschel U."/>
            <person name="Abe I."/>
            <person name="Matsunaga S."/>
            <person name="Kalinowski J."/>
            <person name="Takeyama H."/>
            <person name="Piel J."/>
        </authorList>
    </citation>
    <scope>NUCLEOTIDE SEQUENCE [LARGE SCALE GENOMIC DNA]</scope>
    <source>
        <strain evidence="18">TSY1</strain>
    </source>
</reference>
<keyword evidence="5 12" id="KW-0347">Helicase</keyword>
<evidence type="ECO:0000313" key="18">
    <source>
        <dbReference type="Proteomes" id="UP000019141"/>
    </source>
</evidence>
<accession>W4LIJ4</accession>
<dbReference type="Pfam" id="PF25399">
    <property type="entry name" value="DeaD_dimer"/>
    <property type="match status" value="1"/>
</dbReference>
<dbReference type="InterPro" id="IPR027417">
    <property type="entry name" value="P-loop_NTPase"/>
</dbReference>
<evidence type="ECO:0000256" key="7">
    <source>
        <dbReference type="ARBA" id="ARBA00023016"/>
    </source>
</evidence>
<dbReference type="PATRIC" id="fig|1429438.4.peg.4040"/>
<dbReference type="Pfam" id="PF03880">
    <property type="entry name" value="DbpA"/>
    <property type="match status" value="1"/>
</dbReference>
<dbReference type="Pfam" id="PF00270">
    <property type="entry name" value="DEAD"/>
    <property type="match status" value="1"/>
</dbReference>
<dbReference type="FunFam" id="3.40.50.300:FF:000108">
    <property type="entry name" value="ATP-dependent RNA helicase RhlE"/>
    <property type="match status" value="1"/>
</dbReference>
<dbReference type="PANTHER" id="PTHR47959:SF1">
    <property type="entry name" value="ATP-DEPENDENT RNA HELICASE DBPA"/>
    <property type="match status" value="1"/>
</dbReference>
<evidence type="ECO:0000313" key="17">
    <source>
        <dbReference type="EMBL" id="ETW97923.1"/>
    </source>
</evidence>
<evidence type="ECO:0000256" key="11">
    <source>
        <dbReference type="PROSITE-ProRule" id="PRU00552"/>
    </source>
</evidence>
<evidence type="ECO:0000256" key="10">
    <source>
        <dbReference type="ARBA" id="ARBA00074363"/>
    </source>
</evidence>
<dbReference type="InterPro" id="IPR001650">
    <property type="entry name" value="Helicase_C-like"/>
</dbReference>
<dbReference type="Pfam" id="PF00271">
    <property type="entry name" value="Helicase_C"/>
    <property type="match status" value="1"/>
</dbReference>
<dbReference type="PROSITE" id="PS00039">
    <property type="entry name" value="DEAD_ATP_HELICASE"/>
    <property type="match status" value="1"/>
</dbReference>
<keyword evidence="18" id="KW-1185">Reference proteome</keyword>
<comment type="caution">
    <text evidence="17">The sequence shown here is derived from an EMBL/GenBank/DDBJ whole genome shotgun (WGS) entry which is preliminary data.</text>
</comment>
<dbReference type="InterPro" id="IPR012677">
    <property type="entry name" value="Nucleotide-bd_a/b_plait_sf"/>
</dbReference>
<dbReference type="SMART" id="SM00487">
    <property type="entry name" value="DEXDc"/>
    <property type="match status" value="1"/>
</dbReference>
<evidence type="ECO:0000259" key="15">
    <source>
        <dbReference type="PROSITE" id="PS51194"/>
    </source>
</evidence>
<dbReference type="CDD" id="cd00268">
    <property type="entry name" value="DEADc"/>
    <property type="match status" value="1"/>
</dbReference>
<dbReference type="SMART" id="SM00490">
    <property type="entry name" value="HELICc"/>
    <property type="match status" value="1"/>
</dbReference>
<dbReference type="HOGENOM" id="CLU_003041_21_1_7"/>
<dbReference type="PROSITE" id="PS51192">
    <property type="entry name" value="HELICASE_ATP_BIND_1"/>
    <property type="match status" value="1"/>
</dbReference>
<dbReference type="GO" id="GO:0003724">
    <property type="term" value="F:RNA helicase activity"/>
    <property type="evidence" value="ECO:0007669"/>
    <property type="project" value="UniProtKB-EC"/>
</dbReference>
<dbReference type="Gene3D" id="3.30.70.330">
    <property type="match status" value="1"/>
</dbReference>
<dbReference type="GO" id="GO:0005829">
    <property type="term" value="C:cytosol"/>
    <property type="evidence" value="ECO:0007669"/>
    <property type="project" value="TreeGrafter"/>
</dbReference>
<dbReference type="PANTHER" id="PTHR47959">
    <property type="entry name" value="ATP-DEPENDENT RNA HELICASE RHLE-RELATED"/>
    <property type="match status" value="1"/>
</dbReference>
<keyword evidence="6 12" id="KW-0067">ATP-binding</keyword>
<protein>
    <recommendedName>
        <fullName evidence="10">DEAD-box ATP-dependent RNA helicase RhpA</fullName>
        <ecNumber evidence="1">3.6.4.13</ecNumber>
    </recommendedName>
</protein>
<dbReference type="InterPro" id="IPR057325">
    <property type="entry name" value="DeaD_dimer"/>
</dbReference>
<dbReference type="Proteomes" id="UP000019141">
    <property type="component" value="Unassembled WGS sequence"/>
</dbReference>
<dbReference type="GO" id="GO:0003676">
    <property type="term" value="F:nucleic acid binding"/>
    <property type="evidence" value="ECO:0007669"/>
    <property type="project" value="InterPro"/>
</dbReference>
<keyword evidence="4 12" id="KW-0378">Hydrolase</keyword>
<evidence type="ECO:0000256" key="2">
    <source>
        <dbReference type="ARBA" id="ARBA00022490"/>
    </source>
</evidence>
<dbReference type="InterPro" id="IPR011545">
    <property type="entry name" value="DEAD/DEAH_box_helicase_dom"/>
</dbReference>
<dbReference type="InterPro" id="IPR014001">
    <property type="entry name" value="Helicase_ATP-bd"/>
</dbReference>
<dbReference type="InterPro" id="IPR000629">
    <property type="entry name" value="RNA-helicase_DEAD-box_CS"/>
</dbReference>
<dbReference type="InterPro" id="IPR050079">
    <property type="entry name" value="DEAD_box_RNA_helicase"/>
</dbReference>
<keyword evidence="7" id="KW-0346">Stress response</keyword>
<dbReference type="InterPro" id="IPR044742">
    <property type="entry name" value="DEAD/DEAH_RhlB"/>
</dbReference>
<dbReference type="CDD" id="cd12252">
    <property type="entry name" value="RRM_DbpA"/>
    <property type="match status" value="1"/>
</dbReference>
<feature type="compositionally biased region" description="Basic and acidic residues" evidence="13">
    <location>
        <begin position="496"/>
        <end position="505"/>
    </location>
</feature>
<dbReference type="GO" id="GO:0016787">
    <property type="term" value="F:hydrolase activity"/>
    <property type="evidence" value="ECO:0007669"/>
    <property type="project" value="UniProtKB-KW"/>
</dbReference>
<evidence type="ECO:0000259" key="14">
    <source>
        <dbReference type="PROSITE" id="PS51192"/>
    </source>
</evidence>
<dbReference type="CDD" id="cd18787">
    <property type="entry name" value="SF2_C_DEAD"/>
    <property type="match status" value="1"/>
</dbReference>
<dbReference type="PROSITE" id="PS51195">
    <property type="entry name" value="Q_MOTIF"/>
    <property type="match status" value="1"/>
</dbReference>
<dbReference type="SUPFAM" id="SSF52540">
    <property type="entry name" value="P-loop containing nucleoside triphosphate hydrolases"/>
    <property type="match status" value="1"/>
</dbReference>
<feature type="domain" description="Helicase ATP-binding" evidence="14">
    <location>
        <begin position="87"/>
        <end position="261"/>
    </location>
</feature>